<evidence type="ECO:0000256" key="4">
    <source>
        <dbReference type="ARBA" id="ARBA00022801"/>
    </source>
</evidence>
<dbReference type="InterPro" id="IPR029058">
    <property type="entry name" value="AB_hydrolase_fold"/>
</dbReference>
<evidence type="ECO:0000313" key="6">
    <source>
        <dbReference type="EMBL" id="PPJ56766.1"/>
    </source>
</evidence>
<sequence length="351" mass="39365">MPVNTTLADEIEFRTGQASSSKRLLIYFIPGNPGLVEYYRRYLSQLKESLQHRKEEVIIYGASHDGFEFHTPSNRINQGLPPFSLQQEIHCVRSKLSLRARELSKESGTLDVILIGHSVGSYMLLETISWWQKQPSEQSLYSIKGGICLFPTVVDIAKSDKGRSLWPILSFPGTGYILSGMASCLNFFWLLDCVTSHLTPGPEGGAVTAAFARSDHGIRQLIYMARDELASIKEDKWHAQDLWGVVHQANGNGNGNAKGKRFSSDEQESSTTIATTPNAPRTKLYLLFGKDDYWVNNDSRDSLISARHGGHTTMEILHNRPEIPHTFSLHPEHSDHVAEKTAAWIETLEEE</sequence>
<name>A0A2S6CAM4_9PEZI</name>
<evidence type="ECO:0000256" key="2">
    <source>
        <dbReference type="ARBA" id="ARBA00008300"/>
    </source>
</evidence>
<evidence type="ECO:0000313" key="7">
    <source>
        <dbReference type="Proteomes" id="UP000237631"/>
    </source>
</evidence>
<dbReference type="Pfam" id="PF10230">
    <property type="entry name" value="LIDHydrolase"/>
    <property type="match status" value="1"/>
</dbReference>
<keyword evidence="7" id="KW-1185">Reference proteome</keyword>
<dbReference type="InterPro" id="IPR019363">
    <property type="entry name" value="LDAH"/>
</dbReference>
<feature type="region of interest" description="Disordered" evidence="5">
    <location>
        <begin position="253"/>
        <end position="275"/>
    </location>
</feature>
<evidence type="ECO:0000256" key="3">
    <source>
        <dbReference type="ARBA" id="ARBA00022677"/>
    </source>
</evidence>
<protein>
    <recommendedName>
        <fullName evidence="8">Lipid droplet-associated hydrolase</fullName>
    </recommendedName>
</protein>
<dbReference type="PANTHER" id="PTHR13390:SF0">
    <property type="entry name" value="LIPID DROPLET-ASSOCIATED HYDROLASE"/>
    <property type="match status" value="1"/>
</dbReference>
<dbReference type="EMBL" id="PNEN01000510">
    <property type="protein sequence ID" value="PPJ56766.1"/>
    <property type="molecule type" value="Genomic_DNA"/>
</dbReference>
<dbReference type="GO" id="GO:0016298">
    <property type="term" value="F:lipase activity"/>
    <property type="evidence" value="ECO:0007669"/>
    <property type="project" value="InterPro"/>
</dbReference>
<evidence type="ECO:0000256" key="5">
    <source>
        <dbReference type="SAM" id="MobiDB-lite"/>
    </source>
</evidence>
<comment type="caution">
    <text evidence="6">The sequence shown here is derived from an EMBL/GenBank/DDBJ whole genome shotgun (WGS) entry which is preliminary data.</text>
</comment>
<comment type="subcellular location">
    <subcellularLocation>
        <location evidence="1">Lipid droplet</location>
    </subcellularLocation>
</comment>
<accession>A0A2S6CAM4</accession>
<dbReference type="GO" id="GO:0005811">
    <property type="term" value="C:lipid droplet"/>
    <property type="evidence" value="ECO:0007669"/>
    <property type="project" value="UniProtKB-SubCell"/>
</dbReference>
<keyword evidence="4" id="KW-0378">Hydrolase</keyword>
<dbReference type="PANTHER" id="PTHR13390">
    <property type="entry name" value="LIPASE"/>
    <property type="match status" value="1"/>
</dbReference>
<evidence type="ECO:0008006" key="8">
    <source>
        <dbReference type="Google" id="ProtNLM"/>
    </source>
</evidence>
<reference evidence="7" key="1">
    <citation type="journal article" date="2017" name="bioRxiv">
        <title>Conservation of a gene cluster reveals novel cercosporin biosynthetic mechanisms and extends production to the genus Colletotrichum.</title>
        <authorList>
            <person name="de Jonge R."/>
            <person name="Ebert M.K."/>
            <person name="Huitt-Roehl C.R."/>
            <person name="Pal P."/>
            <person name="Suttle J.C."/>
            <person name="Spanner R.E."/>
            <person name="Neubauer J.D."/>
            <person name="Jurick W.M.II."/>
            <person name="Stott K.A."/>
            <person name="Secor G.A."/>
            <person name="Thomma B.P.H.J."/>
            <person name="Van de Peer Y."/>
            <person name="Townsend C.A."/>
            <person name="Bolton M.D."/>
        </authorList>
    </citation>
    <scope>NUCLEOTIDE SEQUENCE [LARGE SCALE GENOMIC DNA]</scope>
    <source>
        <strain evidence="7">CBS538.71</strain>
    </source>
</reference>
<dbReference type="Proteomes" id="UP000237631">
    <property type="component" value="Unassembled WGS sequence"/>
</dbReference>
<organism evidence="6 7">
    <name type="scientific">Cercospora berteroae</name>
    <dbReference type="NCBI Taxonomy" id="357750"/>
    <lineage>
        <taxon>Eukaryota</taxon>
        <taxon>Fungi</taxon>
        <taxon>Dikarya</taxon>
        <taxon>Ascomycota</taxon>
        <taxon>Pezizomycotina</taxon>
        <taxon>Dothideomycetes</taxon>
        <taxon>Dothideomycetidae</taxon>
        <taxon>Mycosphaerellales</taxon>
        <taxon>Mycosphaerellaceae</taxon>
        <taxon>Cercospora</taxon>
    </lineage>
</organism>
<evidence type="ECO:0000256" key="1">
    <source>
        <dbReference type="ARBA" id="ARBA00004502"/>
    </source>
</evidence>
<dbReference type="GO" id="GO:0019915">
    <property type="term" value="P:lipid storage"/>
    <property type="evidence" value="ECO:0007669"/>
    <property type="project" value="InterPro"/>
</dbReference>
<gene>
    <name evidence="6" type="ORF">CBER1_09107</name>
</gene>
<dbReference type="AlphaFoldDB" id="A0A2S6CAM4"/>
<dbReference type="OrthoDB" id="448051at2759"/>
<dbReference type="SUPFAM" id="SSF53474">
    <property type="entry name" value="alpha/beta-Hydrolases"/>
    <property type="match status" value="1"/>
</dbReference>
<keyword evidence="3" id="KW-0551">Lipid droplet</keyword>
<comment type="similarity">
    <text evidence="2">Belongs to the AB hydrolase superfamily. LDAH family.</text>
</comment>
<proteinExistence type="inferred from homology"/>